<feature type="domain" description="Phasin" evidence="1">
    <location>
        <begin position="29"/>
        <end position="127"/>
    </location>
</feature>
<protein>
    <submittedName>
        <fullName evidence="2">Phasin family protein</fullName>
    </submittedName>
</protein>
<dbReference type="EMBL" id="VUKA01000009">
    <property type="protein sequence ID" value="KAA2212275.1"/>
    <property type="molecule type" value="Genomic_DNA"/>
</dbReference>
<dbReference type="NCBIfam" id="TIGR01841">
    <property type="entry name" value="phasin"/>
    <property type="match status" value="1"/>
</dbReference>
<keyword evidence="3" id="KW-1185">Reference proteome</keyword>
<name>A0A5B2TE08_9PROT</name>
<evidence type="ECO:0000313" key="3">
    <source>
        <dbReference type="Proteomes" id="UP000322110"/>
    </source>
</evidence>
<dbReference type="OrthoDB" id="9812006at2"/>
<dbReference type="InterPro" id="IPR018968">
    <property type="entry name" value="Phasin"/>
</dbReference>
<gene>
    <name evidence="2" type="ORF">F0Q34_15740</name>
</gene>
<accession>A0A5B2TE08</accession>
<proteinExistence type="predicted"/>
<evidence type="ECO:0000259" key="1">
    <source>
        <dbReference type="Pfam" id="PF09361"/>
    </source>
</evidence>
<dbReference type="InterPro" id="IPR010127">
    <property type="entry name" value="Phasin_subfam-1"/>
</dbReference>
<evidence type="ECO:0000313" key="2">
    <source>
        <dbReference type="EMBL" id="KAA2212275.1"/>
    </source>
</evidence>
<dbReference type="RefSeq" id="WP_149813195.1">
    <property type="nucleotide sequence ID" value="NZ_VUKA01000009.1"/>
</dbReference>
<comment type="caution">
    <text evidence="2">The sequence shown here is derived from an EMBL/GenBank/DDBJ whole genome shotgun (WGS) entry which is preliminary data.</text>
</comment>
<dbReference type="Pfam" id="PF09361">
    <property type="entry name" value="Phasin_2"/>
    <property type="match status" value="1"/>
</dbReference>
<sequence length="144" mass="15828">MSDGPKFPPEMDMMRLLADFRFPAMPDMEALAAAQRRNFEALSAANRVALEGAQAVARRHMEILQQSMGEMTEALQNVSPGANPQDRATQQAELLKASYSRAVGNMQEIADLIQKSNAEAVSLLNRRFAEAMDEVKSLMAKQGS</sequence>
<reference evidence="2 3" key="1">
    <citation type="journal article" date="2015" name="Int. J. Syst. Evol. Microbiol.">
        <title>Roseomonas oryzae sp. nov., isolated from paddy rhizosphere soil.</title>
        <authorList>
            <person name="Ramaprasad E.V."/>
            <person name="Sasikala Ch."/>
            <person name="Ramana Ch.V."/>
        </authorList>
    </citation>
    <scope>NUCLEOTIDE SEQUENCE [LARGE SCALE GENOMIC DNA]</scope>
    <source>
        <strain evidence="2 3">KCTC 42542</strain>
    </source>
</reference>
<dbReference type="Proteomes" id="UP000322110">
    <property type="component" value="Unassembled WGS sequence"/>
</dbReference>
<organism evidence="2 3">
    <name type="scientific">Teichococcus oryzae</name>
    <dbReference type="NCBI Taxonomy" id="1608942"/>
    <lineage>
        <taxon>Bacteria</taxon>
        <taxon>Pseudomonadati</taxon>
        <taxon>Pseudomonadota</taxon>
        <taxon>Alphaproteobacteria</taxon>
        <taxon>Acetobacterales</taxon>
        <taxon>Roseomonadaceae</taxon>
        <taxon>Roseomonas</taxon>
    </lineage>
</organism>
<dbReference type="AlphaFoldDB" id="A0A5B2TE08"/>